<dbReference type="CDD" id="cd05233">
    <property type="entry name" value="SDR_c"/>
    <property type="match status" value="1"/>
</dbReference>
<protein>
    <recommendedName>
        <fullName evidence="4">EthD domain-containing protein</fullName>
    </recommendedName>
</protein>
<dbReference type="VEuPathDB" id="FungiDB:PV09_08297"/>
<evidence type="ECO:0000256" key="2">
    <source>
        <dbReference type="ARBA" id="ARBA00006484"/>
    </source>
</evidence>
<proteinExistence type="inferred from homology"/>
<accession>A0A0D2A1C2</accession>
<evidence type="ECO:0000313" key="6">
    <source>
        <dbReference type="Proteomes" id="UP000053259"/>
    </source>
</evidence>
<dbReference type="PANTHER" id="PTHR42760">
    <property type="entry name" value="SHORT-CHAIN DEHYDROGENASES/REDUCTASES FAMILY MEMBER"/>
    <property type="match status" value="1"/>
</dbReference>
<dbReference type="RefSeq" id="XP_016209984.1">
    <property type="nucleotide sequence ID" value="XM_016362167.1"/>
</dbReference>
<evidence type="ECO:0000256" key="1">
    <source>
        <dbReference type="ARBA" id="ARBA00005986"/>
    </source>
</evidence>
<dbReference type="InterPro" id="IPR011008">
    <property type="entry name" value="Dimeric_a/b-barrel"/>
</dbReference>
<name>A0A0D2A1C2_9PEZI</name>
<dbReference type="HOGENOM" id="CLU_471086_0_0_1"/>
<dbReference type="AlphaFoldDB" id="A0A0D2A1C2"/>
<dbReference type="InterPro" id="IPR036291">
    <property type="entry name" value="NAD(P)-bd_dom_sf"/>
</dbReference>
<evidence type="ECO:0000256" key="3">
    <source>
        <dbReference type="ARBA" id="ARBA00023002"/>
    </source>
</evidence>
<keyword evidence="6" id="KW-1185">Reference proteome</keyword>
<reference evidence="5 6" key="1">
    <citation type="submission" date="2015-01" db="EMBL/GenBank/DDBJ databases">
        <title>The Genome Sequence of Ochroconis gallopava CBS43764.</title>
        <authorList>
            <consortium name="The Broad Institute Genomics Platform"/>
            <person name="Cuomo C."/>
            <person name="de Hoog S."/>
            <person name="Gorbushina A."/>
            <person name="Stielow B."/>
            <person name="Teixiera M."/>
            <person name="Abouelleil A."/>
            <person name="Chapman S.B."/>
            <person name="Priest M."/>
            <person name="Young S.K."/>
            <person name="Wortman J."/>
            <person name="Nusbaum C."/>
            <person name="Birren B."/>
        </authorList>
    </citation>
    <scope>NUCLEOTIDE SEQUENCE [LARGE SCALE GENOMIC DNA]</scope>
    <source>
        <strain evidence="5 6">CBS 43764</strain>
    </source>
</reference>
<evidence type="ECO:0000313" key="5">
    <source>
        <dbReference type="EMBL" id="KIW00115.1"/>
    </source>
</evidence>
<dbReference type="InParanoid" id="A0A0D2A1C2"/>
<dbReference type="GeneID" id="27316270"/>
<dbReference type="OrthoDB" id="1933717at2759"/>
<dbReference type="InterPro" id="IPR009799">
    <property type="entry name" value="EthD_dom"/>
</dbReference>
<dbReference type="Gene3D" id="3.40.50.720">
    <property type="entry name" value="NAD(P)-binding Rossmann-like Domain"/>
    <property type="match status" value="1"/>
</dbReference>
<comment type="similarity">
    <text evidence="1">Belongs to the tpcK family.</text>
</comment>
<dbReference type="EMBL" id="KN847567">
    <property type="protein sequence ID" value="KIW00115.1"/>
    <property type="molecule type" value="Genomic_DNA"/>
</dbReference>
<comment type="similarity">
    <text evidence="2">Belongs to the short-chain dehydrogenases/reductases (SDR) family.</text>
</comment>
<dbReference type="GO" id="GO:0016616">
    <property type="term" value="F:oxidoreductase activity, acting on the CH-OH group of donors, NAD or NADP as acceptor"/>
    <property type="evidence" value="ECO:0007669"/>
    <property type="project" value="TreeGrafter"/>
</dbReference>
<dbReference type="Proteomes" id="UP000053259">
    <property type="component" value="Unassembled WGS sequence"/>
</dbReference>
<dbReference type="SUPFAM" id="SSF54909">
    <property type="entry name" value="Dimeric alpha+beta barrel"/>
    <property type="match status" value="2"/>
</dbReference>
<dbReference type="STRING" id="253628.A0A0D2A1C2"/>
<dbReference type="Pfam" id="PF00106">
    <property type="entry name" value="adh_short"/>
    <property type="match status" value="1"/>
</dbReference>
<organism evidence="5 6">
    <name type="scientific">Verruconis gallopava</name>
    <dbReference type="NCBI Taxonomy" id="253628"/>
    <lineage>
        <taxon>Eukaryota</taxon>
        <taxon>Fungi</taxon>
        <taxon>Dikarya</taxon>
        <taxon>Ascomycota</taxon>
        <taxon>Pezizomycotina</taxon>
        <taxon>Dothideomycetes</taxon>
        <taxon>Pleosporomycetidae</taxon>
        <taxon>Venturiales</taxon>
        <taxon>Sympoventuriaceae</taxon>
        <taxon>Verruconis</taxon>
    </lineage>
</organism>
<dbReference type="SUPFAM" id="SSF51735">
    <property type="entry name" value="NAD(P)-binding Rossmann-fold domains"/>
    <property type="match status" value="1"/>
</dbReference>
<dbReference type="PANTHER" id="PTHR42760:SF37">
    <property type="entry name" value="CLAVALDEHYDE DEHYDROGENASE"/>
    <property type="match status" value="1"/>
</dbReference>
<feature type="domain" description="EthD" evidence="4">
    <location>
        <begin position="452"/>
        <end position="546"/>
    </location>
</feature>
<dbReference type="PRINTS" id="PR00081">
    <property type="entry name" value="GDHRDH"/>
</dbReference>
<evidence type="ECO:0000259" key="4">
    <source>
        <dbReference type="Pfam" id="PF07110"/>
    </source>
</evidence>
<sequence>MATNANLALPSDHFIKIHQFTDTTHRDIYPSIDPSSPKLSQRGKKIVVIGAGRGIGKAIAQAFVKADVSRMLLVGRDVNSLQVTAAELKKMNPSVDVTELAAEITSEDSVDRLEEVLRSCFGTPDILVNAAGSWLSIEPLGNSIPQHWWKDFEVNLKGGYLVIRAVLRVVGQHRDVTIINVNTWGMLTTGQVAPSYAISKLSMHRLLETIPSAYPRAHCMSYHPGMVKTDLAYAHPEVLPFCEDTVELAAATAVYLASPQAQFLSGRYMSANWDVDELESKRHEIIEKDLLRMDLRGNFGCPAPAPFYTVTMYPVKDGEEFDMERMINKHMPLAMDRWNEYGLLGYQVIQFGAFGDKKQPYYGQLLMKWRDAECPNIALNSEGAKEIDEEIKSWVPIFGVSMTGKIIFIGLSIKDEVPHYRRLRERILTNAKAIRVMATSNLIKYRVEHFRKEGVSAEDFEKFFTEVHLAAALPLMRKYGFVKYAVERRNPELAAAFEPMLHSVHPTWNVSEADIVIQYWFPSMECLKKLVADPDWDGKAVKGQEDWIQIEKGTVSLCHETTYIDEGEILQILSNKNSS</sequence>
<keyword evidence="3" id="KW-0560">Oxidoreductase</keyword>
<dbReference type="InterPro" id="IPR002347">
    <property type="entry name" value="SDR_fam"/>
</dbReference>
<dbReference type="Pfam" id="PF07110">
    <property type="entry name" value="EthD"/>
    <property type="match status" value="1"/>
</dbReference>
<dbReference type="Gene3D" id="3.30.70.100">
    <property type="match status" value="1"/>
</dbReference>
<gene>
    <name evidence="5" type="ORF">PV09_08297</name>
</gene>